<dbReference type="Proteomes" id="UP001480595">
    <property type="component" value="Unassembled WGS sequence"/>
</dbReference>
<evidence type="ECO:0000313" key="3">
    <source>
        <dbReference type="Proteomes" id="UP001480595"/>
    </source>
</evidence>
<comment type="caution">
    <text evidence="2">The sequence shown here is derived from an EMBL/GenBank/DDBJ whole genome shotgun (WGS) entry which is preliminary data.</text>
</comment>
<sequence>MPKALPIRKWFGFTSTSGSVEFGDQSQTPRVATSPGERGFTSDEETRRGGILSHQMKKEPENRNNTSFDRSLWEIQDEPLLWV</sequence>
<proteinExistence type="predicted"/>
<evidence type="ECO:0000313" key="2">
    <source>
        <dbReference type="EMBL" id="KAK8070051.1"/>
    </source>
</evidence>
<reference evidence="2 3" key="1">
    <citation type="submission" date="2023-01" db="EMBL/GenBank/DDBJ databases">
        <title>Analysis of 21 Apiospora genomes using comparative genomics revels a genus with tremendous synthesis potential of carbohydrate active enzymes and secondary metabolites.</title>
        <authorList>
            <person name="Sorensen T."/>
        </authorList>
    </citation>
    <scope>NUCLEOTIDE SEQUENCE [LARGE SCALE GENOMIC DNA]</scope>
    <source>
        <strain evidence="2 3">CBS 135458</strain>
    </source>
</reference>
<feature type="compositionally biased region" description="Polar residues" evidence="1">
    <location>
        <begin position="17"/>
        <end position="31"/>
    </location>
</feature>
<dbReference type="RefSeq" id="XP_066717345.1">
    <property type="nucleotide sequence ID" value="XM_066858076.1"/>
</dbReference>
<dbReference type="EMBL" id="JAQQWL010000006">
    <property type="protein sequence ID" value="KAK8070051.1"/>
    <property type="molecule type" value="Genomic_DNA"/>
</dbReference>
<accession>A0ABR1VFN0</accession>
<dbReference type="GeneID" id="92091139"/>
<gene>
    <name evidence="2" type="ORF">PG994_006667</name>
</gene>
<name>A0ABR1VFN0_9PEZI</name>
<feature type="region of interest" description="Disordered" evidence="1">
    <location>
        <begin position="17"/>
        <end position="70"/>
    </location>
</feature>
<evidence type="ECO:0000256" key="1">
    <source>
        <dbReference type="SAM" id="MobiDB-lite"/>
    </source>
</evidence>
<keyword evidence="3" id="KW-1185">Reference proteome</keyword>
<organism evidence="2 3">
    <name type="scientific">Apiospora phragmitis</name>
    <dbReference type="NCBI Taxonomy" id="2905665"/>
    <lineage>
        <taxon>Eukaryota</taxon>
        <taxon>Fungi</taxon>
        <taxon>Dikarya</taxon>
        <taxon>Ascomycota</taxon>
        <taxon>Pezizomycotina</taxon>
        <taxon>Sordariomycetes</taxon>
        <taxon>Xylariomycetidae</taxon>
        <taxon>Amphisphaeriales</taxon>
        <taxon>Apiosporaceae</taxon>
        <taxon>Apiospora</taxon>
    </lineage>
</organism>
<protein>
    <submittedName>
        <fullName evidence="2">Uncharacterized protein</fullName>
    </submittedName>
</protein>